<comment type="caution">
    <text evidence="2">The sequence shown here is derived from an EMBL/GenBank/DDBJ whole genome shotgun (WGS) entry which is preliminary data.</text>
</comment>
<feature type="compositionally biased region" description="Polar residues" evidence="1">
    <location>
        <begin position="607"/>
        <end position="616"/>
    </location>
</feature>
<dbReference type="Proteomes" id="UP001642540">
    <property type="component" value="Unassembled WGS sequence"/>
</dbReference>
<name>A0ABP1QPM2_9HEXA</name>
<feature type="region of interest" description="Disordered" evidence="1">
    <location>
        <begin position="534"/>
        <end position="555"/>
    </location>
</feature>
<evidence type="ECO:0000313" key="3">
    <source>
        <dbReference type="Proteomes" id="UP001642540"/>
    </source>
</evidence>
<dbReference type="EMBL" id="CAXLJM020000042">
    <property type="protein sequence ID" value="CAL8109799.1"/>
    <property type="molecule type" value="Genomic_DNA"/>
</dbReference>
<feature type="compositionally biased region" description="Polar residues" evidence="1">
    <location>
        <begin position="75"/>
        <end position="88"/>
    </location>
</feature>
<dbReference type="InterPro" id="IPR016130">
    <property type="entry name" value="Tyr_Pase_AS"/>
</dbReference>
<feature type="region of interest" description="Disordered" evidence="1">
    <location>
        <begin position="596"/>
        <end position="616"/>
    </location>
</feature>
<evidence type="ECO:0000256" key="1">
    <source>
        <dbReference type="SAM" id="MobiDB-lite"/>
    </source>
</evidence>
<feature type="region of interest" description="Disordered" evidence="1">
    <location>
        <begin position="72"/>
        <end position="140"/>
    </location>
</feature>
<sequence>MDVQCIMEKCIGLFGLDYNYSVLPNSGGELSTNYPSSLVILESEKSIVDALASAVTTPCNGMTESSSVHHHVNTGVLSGSSHCSQSTNGDRDRTSPSVNLFKTESGNGKALEEEVDGGRGDAKTEKPSGNGFHDDPDSNGVLVDKNELQIELEQQEKQISLKLGLGNASLTSSESLFRLGSASITSSTNSELGSSIPENGVELTKLKELCSRARFARCRARFPVPVILYNQKNICRSATLSGGPEIYGRSSFDYLFSGGVDWKQDYDDAEDEIIVPETQSDWQLFDRVRSQDIRLLKAFQVQTIVDLMVEKKKVKFGVNVTSSEKVDKENRYSDFTIVSLPYPGCEFFKKYRDNGYNGEDLVFEWNQTHVDANIFVPPDPITASLRTDWSAYRKWDVIALTQNYLKLLLAYLRDSQNGLLIHCISGWDRTPLFVSLLRLSLWADGVIHKSLNAEQILYLTLAYDWLLFGHNLEDRLSKGEEILFFCFYFLKYIVNCEYNVEASKEVPKSQDSKIGRTRNDSDIQLDGVLLEGGSLTSPEGSSWSLSSCSSSSSKSMDNPPAYFSVESESWDDSLTVQHLKNDRNKNVQGLDSSFAQKQDETDLGPANKNNALGGSTSEALSGGRAVVSDGFNGNNSLTSIVYSNAKSDAVVPTSSNSSCEMLAPVNGNGVDAKHHRHGRTSPVAVPRPTRSSHHRHESSSSASIGSWQFITGTGSLREIISSSDPGSSHSHPSRLSLSSAIECIEASESSCTLVEELTPVEFPERHPLSSFDSNHDAPVNHSRKGNGLKHELDDDDSLVLGDEVQLVKRKSGGSTSVQPTKLGLDSRENFMSRRRERLQTVRAHFYTLYAAAIGFQFKTVNDNGSGSGGGLGSLIGTFATKVGIRSANRHTS</sequence>
<dbReference type="Gene3D" id="3.90.190.10">
    <property type="entry name" value="Protein tyrosine phosphatase superfamily"/>
    <property type="match status" value="1"/>
</dbReference>
<accession>A0ABP1QPM2</accession>
<dbReference type="PROSITE" id="PS00383">
    <property type="entry name" value="TYR_PHOSPHATASE_1"/>
    <property type="match status" value="1"/>
</dbReference>
<feature type="region of interest" description="Disordered" evidence="1">
    <location>
        <begin position="669"/>
        <end position="704"/>
    </location>
</feature>
<feature type="compositionally biased region" description="Basic and acidic residues" evidence="1">
    <location>
        <begin position="110"/>
        <end position="136"/>
    </location>
</feature>
<dbReference type="InterPro" id="IPR039803">
    <property type="entry name" value="MTMR14_PH-GRAM"/>
</dbReference>
<dbReference type="PANTHER" id="PTHR13524">
    <property type="entry name" value="MYOTUBULARIN-RELATED"/>
    <property type="match status" value="1"/>
</dbReference>
<dbReference type="CDD" id="cd13213">
    <property type="entry name" value="PH-GRAM_MTMR14"/>
    <property type="match status" value="1"/>
</dbReference>
<feature type="region of interest" description="Disordered" evidence="1">
    <location>
        <begin position="765"/>
        <end position="794"/>
    </location>
</feature>
<reference evidence="2 3" key="1">
    <citation type="submission" date="2024-08" db="EMBL/GenBank/DDBJ databases">
        <authorList>
            <person name="Cucini C."/>
            <person name="Frati F."/>
        </authorList>
    </citation>
    <scope>NUCLEOTIDE SEQUENCE [LARGE SCALE GENOMIC DNA]</scope>
</reference>
<evidence type="ECO:0000313" key="2">
    <source>
        <dbReference type="EMBL" id="CAL8109799.1"/>
    </source>
</evidence>
<dbReference type="SUPFAM" id="SSF52799">
    <property type="entry name" value="(Phosphotyrosine protein) phosphatases II"/>
    <property type="match status" value="1"/>
</dbReference>
<protein>
    <recommendedName>
        <fullName evidence="4">Myotubularin-related protein 14</fullName>
    </recommendedName>
</protein>
<evidence type="ECO:0008006" key="4">
    <source>
        <dbReference type="Google" id="ProtNLM"/>
    </source>
</evidence>
<dbReference type="InterPro" id="IPR029021">
    <property type="entry name" value="Prot-tyrosine_phosphatase-like"/>
</dbReference>
<keyword evidence="3" id="KW-1185">Reference proteome</keyword>
<feature type="compositionally biased region" description="Polar residues" evidence="1">
    <location>
        <begin position="95"/>
        <end position="106"/>
    </location>
</feature>
<proteinExistence type="predicted"/>
<dbReference type="PANTHER" id="PTHR13524:SF2">
    <property type="entry name" value="MYOTUBULARIN-RELATED PROTEIN 14"/>
    <property type="match status" value="1"/>
</dbReference>
<gene>
    <name evidence="2" type="ORF">ODALV1_LOCUS13702</name>
</gene>
<organism evidence="2 3">
    <name type="scientific">Orchesella dallaii</name>
    <dbReference type="NCBI Taxonomy" id="48710"/>
    <lineage>
        <taxon>Eukaryota</taxon>
        <taxon>Metazoa</taxon>
        <taxon>Ecdysozoa</taxon>
        <taxon>Arthropoda</taxon>
        <taxon>Hexapoda</taxon>
        <taxon>Collembola</taxon>
        <taxon>Entomobryomorpha</taxon>
        <taxon>Entomobryoidea</taxon>
        <taxon>Orchesellidae</taxon>
        <taxon>Orchesellinae</taxon>
        <taxon>Orchesella</taxon>
    </lineage>
</organism>
<dbReference type="InterPro" id="IPR039802">
    <property type="entry name" value="MTMR14"/>
</dbReference>